<accession>A0A150XCG9</accession>
<sequence length="120" mass="13702">MKLIDLSLPSFAFLDDQTGATHQLEDRTVVCQPKTGLVFEVFSNEEPVAITTDNFQKKYSYQSPIVADAKEKHTIVMHVNPSGLPLDMIEEIADMLWAWYSAYLKWEDGNIANQNRPRLN</sequence>
<evidence type="ECO:0000313" key="2">
    <source>
        <dbReference type="Proteomes" id="UP000075606"/>
    </source>
</evidence>
<comment type="caution">
    <text evidence="1">The sequence shown here is derived from an EMBL/GenBank/DDBJ whole genome shotgun (WGS) entry which is preliminary data.</text>
</comment>
<organism evidence="1 2">
    <name type="scientific">Roseivirga spongicola</name>
    <dbReference type="NCBI Taxonomy" id="333140"/>
    <lineage>
        <taxon>Bacteria</taxon>
        <taxon>Pseudomonadati</taxon>
        <taxon>Bacteroidota</taxon>
        <taxon>Cytophagia</taxon>
        <taxon>Cytophagales</taxon>
        <taxon>Roseivirgaceae</taxon>
        <taxon>Roseivirga</taxon>
    </lineage>
</organism>
<dbReference type="AlphaFoldDB" id="A0A150XCG9"/>
<gene>
    <name evidence="1" type="ORF">AWW68_19370</name>
</gene>
<proteinExistence type="predicted"/>
<dbReference type="EMBL" id="LRPC01000006">
    <property type="protein sequence ID" value="KYG76408.1"/>
    <property type="molecule type" value="Genomic_DNA"/>
</dbReference>
<dbReference type="Proteomes" id="UP000075606">
    <property type="component" value="Unassembled WGS sequence"/>
</dbReference>
<reference evidence="1 2" key="1">
    <citation type="submission" date="2016-01" db="EMBL/GenBank/DDBJ databases">
        <title>Genome sequencing of Roseivirga spongicola UST030701-084.</title>
        <authorList>
            <person name="Selvaratnam C."/>
            <person name="Thevarajoo S."/>
            <person name="Goh K.M."/>
            <person name="Ee R."/>
            <person name="Chan K.-G."/>
            <person name="Chong C.S."/>
        </authorList>
    </citation>
    <scope>NUCLEOTIDE SEQUENCE [LARGE SCALE GENOMIC DNA]</scope>
    <source>
        <strain evidence="1 2">UST030701-084</strain>
    </source>
</reference>
<protein>
    <submittedName>
        <fullName evidence="1">Uncharacterized protein</fullName>
    </submittedName>
</protein>
<keyword evidence="2" id="KW-1185">Reference proteome</keyword>
<name>A0A150XCG9_9BACT</name>
<evidence type="ECO:0000313" key="1">
    <source>
        <dbReference type="EMBL" id="KYG76408.1"/>
    </source>
</evidence>
<dbReference type="OrthoDB" id="765218at2"/>
<dbReference type="STRING" id="333140.AWW68_19370"/>
<dbReference type="RefSeq" id="WP_068218880.1">
    <property type="nucleotide sequence ID" value="NZ_CP139724.1"/>
</dbReference>